<dbReference type="PANTHER" id="PTHR38444">
    <property type="entry name" value="ENTEROBACTIN BIOSYNTHESIS PROTEIN YBDZ"/>
    <property type="match status" value="1"/>
</dbReference>
<dbReference type="GO" id="GO:0005829">
    <property type="term" value="C:cytosol"/>
    <property type="evidence" value="ECO:0007669"/>
    <property type="project" value="TreeGrafter"/>
</dbReference>
<dbReference type="SUPFAM" id="SSF160582">
    <property type="entry name" value="MbtH-like"/>
    <property type="match status" value="1"/>
</dbReference>
<dbReference type="SMART" id="SM00923">
    <property type="entry name" value="MbtH"/>
    <property type="match status" value="1"/>
</dbReference>
<dbReference type="RefSeq" id="WP_090066820.1">
    <property type="nucleotide sequence ID" value="NZ_FOFT01000007.1"/>
</dbReference>
<dbReference type="Gene3D" id="3.90.820.10">
    <property type="entry name" value="Structural Genomics, Unknown Function 30-nov-00 1gh9 Mol_id"/>
    <property type="match status" value="1"/>
</dbReference>
<dbReference type="InterPro" id="IPR038020">
    <property type="entry name" value="MbtH-like_sf"/>
</dbReference>
<evidence type="ECO:0000313" key="3">
    <source>
        <dbReference type="Proteomes" id="UP000199028"/>
    </source>
</evidence>
<dbReference type="InterPro" id="IPR037407">
    <property type="entry name" value="MLP_fam"/>
</dbReference>
<dbReference type="InterPro" id="IPR005153">
    <property type="entry name" value="MbtH-like_dom"/>
</dbReference>
<keyword evidence="3" id="KW-1185">Reference proteome</keyword>
<accession>A0A1H9SEC2</accession>
<dbReference type="Proteomes" id="UP000199028">
    <property type="component" value="Unassembled WGS sequence"/>
</dbReference>
<reference evidence="3" key="1">
    <citation type="submission" date="2016-10" db="EMBL/GenBank/DDBJ databases">
        <authorList>
            <person name="Varghese N."/>
            <person name="Submissions S."/>
        </authorList>
    </citation>
    <scope>NUCLEOTIDE SEQUENCE [LARGE SCALE GENOMIC DNA]</scope>
    <source>
        <strain evidence="3">CGMCC 4.578</strain>
    </source>
</reference>
<evidence type="ECO:0000259" key="1">
    <source>
        <dbReference type="SMART" id="SM00923"/>
    </source>
</evidence>
<dbReference type="EMBL" id="FOFT01000007">
    <property type="protein sequence ID" value="SER83321.1"/>
    <property type="molecule type" value="Genomic_DNA"/>
</dbReference>
<proteinExistence type="predicted"/>
<feature type="domain" description="MbtH-like" evidence="1">
    <location>
        <begin position="4"/>
        <end position="54"/>
    </location>
</feature>
<evidence type="ECO:0000313" key="2">
    <source>
        <dbReference type="EMBL" id="SER83321.1"/>
    </source>
</evidence>
<organism evidence="2 3">
    <name type="scientific">Lentzea flaviverrucosa</name>
    <dbReference type="NCBI Taxonomy" id="200379"/>
    <lineage>
        <taxon>Bacteria</taxon>
        <taxon>Bacillati</taxon>
        <taxon>Actinomycetota</taxon>
        <taxon>Actinomycetes</taxon>
        <taxon>Pseudonocardiales</taxon>
        <taxon>Pseudonocardiaceae</taxon>
        <taxon>Lentzea</taxon>
    </lineage>
</organism>
<dbReference type="PANTHER" id="PTHR38444:SF1">
    <property type="entry name" value="ENTEROBACTIN BIOSYNTHESIS PROTEIN YBDZ"/>
    <property type="match status" value="1"/>
</dbReference>
<dbReference type="GO" id="GO:0019290">
    <property type="term" value="P:siderophore biosynthetic process"/>
    <property type="evidence" value="ECO:0007669"/>
    <property type="project" value="TreeGrafter"/>
</dbReference>
<sequence>MSTNPFDDENGEFFVLVNDEEQHSLWPTFAPVPDGWRAVFGASTRQECVDYVEEHWTDMRPKSLRDAMERDEQAARAAG</sequence>
<gene>
    <name evidence="2" type="ORF">SAMN05216195_10731</name>
</gene>
<dbReference type="AlphaFoldDB" id="A0A1H9SEC2"/>
<protein>
    <submittedName>
        <fullName evidence="2">MbtH protein</fullName>
    </submittedName>
</protein>
<dbReference type="Pfam" id="PF03621">
    <property type="entry name" value="MbtH"/>
    <property type="match status" value="1"/>
</dbReference>
<name>A0A1H9SEC2_9PSEU</name>
<dbReference type="OrthoDB" id="7584480at2"/>